<protein>
    <recommendedName>
        <fullName evidence="3">TRIM2_3</fullName>
    </recommendedName>
</protein>
<name>A0A6J8CNH3_MYTCO</name>
<accession>A0A6J8CNH3</accession>
<dbReference type="InterPro" id="IPR011042">
    <property type="entry name" value="6-blade_b-propeller_TolB-like"/>
</dbReference>
<evidence type="ECO:0000313" key="2">
    <source>
        <dbReference type="Proteomes" id="UP000507470"/>
    </source>
</evidence>
<gene>
    <name evidence="1" type="ORF">MCOR_31154</name>
</gene>
<dbReference type="OrthoDB" id="6039506at2759"/>
<reference evidence="1 2" key="1">
    <citation type="submission" date="2020-06" db="EMBL/GenBank/DDBJ databases">
        <authorList>
            <person name="Li R."/>
            <person name="Bekaert M."/>
        </authorList>
    </citation>
    <scope>NUCLEOTIDE SEQUENCE [LARGE SCALE GENOMIC DNA]</scope>
    <source>
        <strain evidence="2">wild</strain>
    </source>
</reference>
<keyword evidence="2" id="KW-1185">Reference proteome</keyword>
<evidence type="ECO:0008006" key="3">
    <source>
        <dbReference type="Google" id="ProtNLM"/>
    </source>
</evidence>
<evidence type="ECO:0000313" key="1">
    <source>
        <dbReference type="EMBL" id="CAC5396624.1"/>
    </source>
</evidence>
<proteinExistence type="predicted"/>
<dbReference type="Proteomes" id="UP000507470">
    <property type="component" value="Unassembled WGS sequence"/>
</dbReference>
<dbReference type="Gene3D" id="2.120.10.30">
    <property type="entry name" value="TolB, C-terminal domain"/>
    <property type="match status" value="1"/>
</dbReference>
<organism evidence="1 2">
    <name type="scientific">Mytilus coruscus</name>
    <name type="common">Sea mussel</name>
    <dbReference type="NCBI Taxonomy" id="42192"/>
    <lineage>
        <taxon>Eukaryota</taxon>
        <taxon>Metazoa</taxon>
        <taxon>Spiralia</taxon>
        <taxon>Lophotrochozoa</taxon>
        <taxon>Mollusca</taxon>
        <taxon>Bivalvia</taxon>
        <taxon>Autobranchia</taxon>
        <taxon>Pteriomorphia</taxon>
        <taxon>Mytilida</taxon>
        <taxon>Mytiloidea</taxon>
        <taxon>Mytilidae</taxon>
        <taxon>Mytilinae</taxon>
        <taxon>Mytilus</taxon>
    </lineage>
</organism>
<dbReference type="EMBL" id="CACVKT020005631">
    <property type="protein sequence ID" value="CAC5396624.1"/>
    <property type="molecule type" value="Genomic_DNA"/>
</dbReference>
<sequence length="462" mass="52656">MVCNRLDHAKCKGQIIEITVAAQKVKTSTAMAKLEQDTSDLLQNVKEGLQIQIHNLASLQEGEKTIRMEIQKIIERIYQEQESLLCELKIRSKKVKQAEQDLLQQETRICKLQKNISTIKQSGSDTYIFIKMKLAEENAFRERKSFLKESNNIKYKIGFQVNPLYSLMENTLGEIKFTSKSRSYSASSTQEAQIELPMAQDITKTVLKCECTFNIHSSKHLMELYGCVLLPNQHAVFIDSSNKRLVIHHENGSYLKDLPLPEKPFYITAVGSDEVAVSYSSSRMISIINIKTIQSDSKLTKYIDNCSRGICYDDGKVYFVDHDVGIKEVSIDKEVVRKIPVYLAGMGNIAVYKNRLYYTADHNNKLYCCDKSGKQIWTLSDNRLKAKKNSAPIAVDNYGNTFVAGPDTGVVIMITYDGKHQKVLIDETNAIRHPRGLFYDKQHKKLLLCYKKCGLAHLFHLQ</sequence>
<dbReference type="SUPFAM" id="SSF101898">
    <property type="entry name" value="NHL repeat"/>
    <property type="match status" value="1"/>
</dbReference>
<dbReference type="AlphaFoldDB" id="A0A6J8CNH3"/>